<feature type="region of interest" description="Disordered" evidence="1">
    <location>
        <begin position="114"/>
        <end position="136"/>
    </location>
</feature>
<dbReference type="InterPro" id="IPR058532">
    <property type="entry name" value="YjbR/MT2646/Rv2570-like"/>
</dbReference>
<dbReference type="RefSeq" id="WP_204631083.1">
    <property type="nucleotide sequence ID" value="NZ_BSOC01000003.1"/>
</dbReference>
<evidence type="ECO:0000313" key="2">
    <source>
        <dbReference type="EMBL" id="MBM7129461.1"/>
    </source>
</evidence>
<keyword evidence="3" id="KW-1185">Reference proteome</keyword>
<dbReference type="Pfam" id="PF04237">
    <property type="entry name" value="YjbR"/>
    <property type="match status" value="1"/>
</dbReference>
<gene>
    <name evidence="2" type="ORF">ISS99_07985</name>
</gene>
<accession>A0ABS2KE54</accession>
<dbReference type="EMBL" id="JADIKF010000038">
    <property type="protein sequence ID" value="MBM7129461.1"/>
    <property type="molecule type" value="Genomic_DNA"/>
</dbReference>
<dbReference type="Proteomes" id="UP001430193">
    <property type="component" value="Unassembled WGS sequence"/>
</dbReference>
<dbReference type="GO" id="GO:0003677">
    <property type="term" value="F:DNA binding"/>
    <property type="evidence" value="ECO:0007669"/>
    <property type="project" value="UniProtKB-KW"/>
</dbReference>
<keyword evidence="2" id="KW-0238">DNA-binding</keyword>
<name>A0ABS2KE54_9GAMM</name>
<protein>
    <submittedName>
        <fullName evidence="2">MmcQ/YjbR family DNA-binding protein</fullName>
    </submittedName>
</protein>
<reference evidence="2" key="1">
    <citation type="submission" date="2020-10" db="EMBL/GenBank/DDBJ databases">
        <title>Phylogeny of dyella-like bacteria.</title>
        <authorList>
            <person name="Fu J."/>
        </authorList>
    </citation>
    <scope>NUCLEOTIDE SEQUENCE</scope>
    <source>
        <strain evidence="2">DHON07</strain>
    </source>
</reference>
<comment type="caution">
    <text evidence="2">The sequence shown here is derived from an EMBL/GenBank/DDBJ whole genome shotgun (WGS) entry which is preliminary data.</text>
</comment>
<evidence type="ECO:0000256" key="1">
    <source>
        <dbReference type="SAM" id="MobiDB-lite"/>
    </source>
</evidence>
<sequence>MTVISFETVREIGAALPGVAEGTSYGSPALKLGGKVIACVPTNKTAEAGCVVVHVGFELRDRLLEQSPDIYTTTEHYLSHPCVLVRLGKIKRAELTRLLHDAHAFALSTVHSRPLPSTKRAKPATRKAVSTRKPSI</sequence>
<evidence type="ECO:0000313" key="3">
    <source>
        <dbReference type="Proteomes" id="UP001430193"/>
    </source>
</evidence>
<proteinExistence type="predicted"/>
<organism evidence="2 3">
    <name type="scientific">Dyella mobilis</name>
    <dbReference type="NCBI Taxonomy" id="1849582"/>
    <lineage>
        <taxon>Bacteria</taxon>
        <taxon>Pseudomonadati</taxon>
        <taxon>Pseudomonadota</taxon>
        <taxon>Gammaproteobacteria</taxon>
        <taxon>Lysobacterales</taxon>
        <taxon>Rhodanobacteraceae</taxon>
        <taxon>Dyella</taxon>
    </lineage>
</organism>